<keyword evidence="12" id="KW-0442">Lipid degradation</keyword>
<evidence type="ECO:0000256" key="8">
    <source>
        <dbReference type="ARBA" id="ARBA00022723"/>
    </source>
</evidence>
<feature type="region of interest" description="Disordered" evidence="33">
    <location>
        <begin position="1238"/>
        <end position="1273"/>
    </location>
</feature>
<keyword evidence="6" id="KW-0597">Phosphoprotein</keyword>
<evidence type="ECO:0000256" key="6">
    <source>
        <dbReference type="ARBA" id="ARBA00022553"/>
    </source>
</evidence>
<keyword evidence="8" id="KW-0479">Metal-binding</keyword>
<evidence type="ECO:0000256" key="29">
    <source>
        <dbReference type="ARBA" id="ARBA00063298"/>
    </source>
</evidence>
<keyword evidence="11" id="KW-0106">Calcium</keyword>
<comment type="catalytic activity">
    <reaction evidence="25">
        <text>1-(9Z-octadecenoyl)-2-(9Z,12Z-octadecadienoyl)-sn-glycerol + H2O = 2-(9Z,12Z-octadecadienoyl)-glycerol + (9Z)-octadecenoate + H(+)</text>
        <dbReference type="Rhea" id="RHEA:38523"/>
        <dbReference type="ChEBI" id="CHEBI:15377"/>
        <dbReference type="ChEBI" id="CHEBI:15378"/>
        <dbReference type="ChEBI" id="CHEBI:30823"/>
        <dbReference type="ChEBI" id="CHEBI:75450"/>
        <dbReference type="ChEBI" id="CHEBI:75457"/>
    </reaction>
    <physiologicalReaction direction="left-to-right" evidence="25">
        <dbReference type="Rhea" id="RHEA:38524"/>
    </physiologicalReaction>
</comment>
<evidence type="ECO:0000256" key="17">
    <source>
        <dbReference type="ARBA" id="ARBA00023180"/>
    </source>
</evidence>
<keyword evidence="13" id="KW-1133">Transmembrane helix</keyword>
<evidence type="ECO:0000256" key="5">
    <source>
        <dbReference type="ARBA" id="ARBA00022475"/>
    </source>
</evidence>
<evidence type="ECO:0000256" key="19">
    <source>
        <dbReference type="ARBA" id="ARBA00023273"/>
    </source>
</evidence>
<evidence type="ECO:0000256" key="9">
    <source>
        <dbReference type="ARBA" id="ARBA00022753"/>
    </source>
</evidence>
<feature type="compositionally biased region" description="Basic residues" evidence="33">
    <location>
        <begin position="286"/>
        <end position="297"/>
    </location>
</feature>
<evidence type="ECO:0000256" key="25">
    <source>
        <dbReference type="ARBA" id="ARBA00050709"/>
    </source>
</evidence>
<evidence type="ECO:0000256" key="27">
    <source>
        <dbReference type="ARBA" id="ARBA00052106"/>
    </source>
</evidence>
<dbReference type="InterPro" id="IPR002921">
    <property type="entry name" value="Fungal_lipase-type"/>
</dbReference>
<evidence type="ECO:0000256" key="1">
    <source>
        <dbReference type="ARBA" id="ARBA00001913"/>
    </source>
</evidence>
<feature type="region of interest" description="Disordered" evidence="33">
    <location>
        <begin position="286"/>
        <end position="334"/>
    </location>
</feature>
<dbReference type="CDD" id="cd00519">
    <property type="entry name" value="Lipase_3"/>
    <property type="match status" value="1"/>
</dbReference>
<feature type="region of interest" description="Disordered" evidence="33">
    <location>
        <begin position="1403"/>
        <end position="1449"/>
    </location>
</feature>
<evidence type="ECO:0000256" key="24">
    <source>
        <dbReference type="ARBA" id="ARBA00050486"/>
    </source>
</evidence>
<comment type="catalytic activity">
    <reaction evidence="28">
        <text>1-(9Z-octadecenoyl)-2-O-(5Z,8Z,11Z,14Z-eicosatetraenyl)-sn-glycerol + H2O = 2-O-(5Z,8Z,11Z,14Z)-eicosatetraenylglycerol + (9Z)-octadecenoate + H(+)</text>
        <dbReference type="Rhea" id="RHEA:38527"/>
        <dbReference type="ChEBI" id="CHEBI:15377"/>
        <dbReference type="ChEBI" id="CHEBI:15378"/>
        <dbReference type="ChEBI" id="CHEBI:30823"/>
        <dbReference type="ChEBI" id="CHEBI:75913"/>
        <dbReference type="ChEBI" id="CHEBI:75914"/>
    </reaction>
    <physiologicalReaction direction="left-to-right" evidence="28">
        <dbReference type="Rhea" id="RHEA:38528"/>
    </physiologicalReaction>
</comment>
<dbReference type="GO" id="GO:0004465">
    <property type="term" value="F:lipoprotein lipase activity"/>
    <property type="evidence" value="ECO:0007669"/>
    <property type="project" value="TreeGrafter"/>
</dbReference>
<keyword evidence="17" id="KW-0325">Glycoprotein</keyword>
<organism evidence="35 36">
    <name type="scientific">Trichogramma brassicae</name>
    <dbReference type="NCBI Taxonomy" id="86971"/>
    <lineage>
        <taxon>Eukaryota</taxon>
        <taxon>Metazoa</taxon>
        <taxon>Ecdysozoa</taxon>
        <taxon>Arthropoda</taxon>
        <taxon>Hexapoda</taxon>
        <taxon>Insecta</taxon>
        <taxon>Pterygota</taxon>
        <taxon>Neoptera</taxon>
        <taxon>Endopterygota</taxon>
        <taxon>Hymenoptera</taxon>
        <taxon>Apocrita</taxon>
        <taxon>Proctotrupomorpha</taxon>
        <taxon>Chalcidoidea</taxon>
        <taxon>Trichogrammatidae</taxon>
        <taxon>Trichogramma</taxon>
    </lineage>
</organism>
<evidence type="ECO:0000256" key="31">
    <source>
        <dbReference type="ARBA" id="ARBA00081678"/>
    </source>
</evidence>
<evidence type="ECO:0000256" key="23">
    <source>
        <dbReference type="ARBA" id="ARBA00048382"/>
    </source>
</evidence>
<evidence type="ECO:0000256" key="11">
    <source>
        <dbReference type="ARBA" id="ARBA00022837"/>
    </source>
</evidence>
<dbReference type="InterPro" id="IPR029058">
    <property type="entry name" value="AB_hydrolase_fold"/>
</dbReference>
<evidence type="ECO:0000256" key="4">
    <source>
        <dbReference type="ARBA" id="ARBA00010701"/>
    </source>
</evidence>
<dbReference type="GO" id="GO:0047372">
    <property type="term" value="F:monoacylglycerol lipase activity"/>
    <property type="evidence" value="ECO:0007669"/>
    <property type="project" value="UniProtKB-ARBA"/>
</dbReference>
<dbReference type="OrthoDB" id="438440at2759"/>
<feature type="region of interest" description="Disordered" evidence="33">
    <location>
        <begin position="456"/>
        <end position="488"/>
    </location>
</feature>
<evidence type="ECO:0000256" key="32">
    <source>
        <dbReference type="ARBA" id="ARBA00082132"/>
    </source>
</evidence>
<evidence type="ECO:0000259" key="34">
    <source>
        <dbReference type="Pfam" id="PF01764"/>
    </source>
</evidence>
<dbReference type="GO" id="GO:0098839">
    <property type="term" value="C:postsynaptic density membrane"/>
    <property type="evidence" value="ECO:0007669"/>
    <property type="project" value="UniProtKB-SubCell"/>
</dbReference>
<feature type="region of interest" description="Disordered" evidence="33">
    <location>
        <begin position="411"/>
        <end position="432"/>
    </location>
</feature>
<evidence type="ECO:0000256" key="13">
    <source>
        <dbReference type="ARBA" id="ARBA00022989"/>
    </source>
</evidence>
<dbReference type="Proteomes" id="UP000479190">
    <property type="component" value="Unassembled WGS sequence"/>
</dbReference>
<dbReference type="Gene3D" id="3.40.50.1820">
    <property type="entry name" value="alpha/beta hydrolase"/>
    <property type="match status" value="1"/>
</dbReference>
<dbReference type="GO" id="GO:0019369">
    <property type="term" value="P:arachidonate metabolic process"/>
    <property type="evidence" value="ECO:0007669"/>
    <property type="project" value="TreeGrafter"/>
</dbReference>
<keyword evidence="19" id="KW-0966">Cell projection</keyword>
<feature type="non-terminal residue" evidence="35">
    <location>
        <position position="1"/>
    </location>
</feature>
<evidence type="ECO:0000256" key="28">
    <source>
        <dbReference type="ARBA" id="ARBA00052463"/>
    </source>
</evidence>
<keyword evidence="9" id="KW-0967">Endosome</keyword>
<evidence type="ECO:0000256" key="26">
    <source>
        <dbReference type="ARBA" id="ARBA00050861"/>
    </source>
</evidence>
<evidence type="ECO:0000313" key="35">
    <source>
        <dbReference type="EMBL" id="CAB0029568.1"/>
    </source>
</evidence>
<dbReference type="Pfam" id="PF01764">
    <property type="entry name" value="Lipase_3"/>
    <property type="match status" value="1"/>
</dbReference>
<reference evidence="35 36" key="1">
    <citation type="submission" date="2020-02" db="EMBL/GenBank/DDBJ databases">
        <authorList>
            <person name="Ferguson B K."/>
        </authorList>
    </citation>
    <scope>NUCLEOTIDE SEQUENCE [LARGE SCALE GENOMIC DNA]</scope>
</reference>
<comment type="catalytic activity">
    <reaction evidence="24">
        <text>1-(9Z-octadecenoyl)-2-octadecanoyl-sn-glycerol + H2O = 2-octadecanoylglycerol + (9Z)-octadecenoate + H(+)</text>
        <dbReference type="Rhea" id="RHEA:38519"/>
        <dbReference type="ChEBI" id="CHEBI:15377"/>
        <dbReference type="ChEBI" id="CHEBI:15378"/>
        <dbReference type="ChEBI" id="CHEBI:30823"/>
        <dbReference type="ChEBI" id="CHEBI:75448"/>
        <dbReference type="ChEBI" id="CHEBI:75456"/>
    </reaction>
    <physiologicalReaction direction="left-to-right" evidence="24">
        <dbReference type="Rhea" id="RHEA:38520"/>
    </physiologicalReaction>
</comment>
<evidence type="ECO:0000256" key="21">
    <source>
        <dbReference type="ARBA" id="ARBA00026104"/>
    </source>
</evidence>
<keyword evidence="5" id="KW-1003">Cell membrane</keyword>
<comment type="catalytic activity">
    <reaction evidence="26">
        <text>1-(9Z-octadecenoyl)-2-(5Z,8Z,11Z,14Z-eicosatetraenoyl)-sn-glycerol + H2O = 2-(5Z,8Z,11Z,14Z-eicosatetraenoyl)-glycerol + (9Z)-octadecenoate + H(+)</text>
        <dbReference type="Rhea" id="RHEA:38515"/>
        <dbReference type="ChEBI" id="CHEBI:15377"/>
        <dbReference type="ChEBI" id="CHEBI:15378"/>
        <dbReference type="ChEBI" id="CHEBI:30823"/>
        <dbReference type="ChEBI" id="CHEBI:52392"/>
        <dbReference type="ChEBI" id="CHEBI:75449"/>
    </reaction>
    <physiologicalReaction direction="left-to-right" evidence="26">
        <dbReference type="Rhea" id="RHEA:38516"/>
    </physiologicalReaction>
</comment>
<dbReference type="EC" id="3.1.1.116" evidence="21"/>
<proteinExistence type="inferred from homology"/>
<dbReference type="GO" id="GO:0046340">
    <property type="term" value="P:diacylglycerol catabolic process"/>
    <property type="evidence" value="ECO:0007669"/>
    <property type="project" value="TreeGrafter"/>
</dbReference>
<feature type="region of interest" description="Disordered" evidence="33">
    <location>
        <begin position="1343"/>
        <end position="1380"/>
    </location>
</feature>
<feature type="region of interest" description="Disordered" evidence="33">
    <location>
        <begin position="1031"/>
        <end position="1058"/>
    </location>
</feature>
<dbReference type="FunFam" id="3.40.50.1820:FF:000015">
    <property type="entry name" value="Sn1-specific diacylglycerol lipase alpha"/>
    <property type="match status" value="1"/>
</dbReference>
<keyword evidence="14" id="KW-0770">Synapse</keyword>
<comment type="similarity">
    <text evidence="4">Belongs to the AB hydrolase superfamily. Lipase family.</text>
</comment>
<comment type="catalytic activity">
    <reaction evidence="23">
        <text>1,2-di-(9Z-octadecenoyl)-sn-glycerol + H2O = 2-(9Z-octadecenoyl)-glycerol + (9Z)-octadecenoate + H(+)</text>
        <dbReference type="Rhea" id="RHEA:38511"/>
        <dbReference type="ChEBI" id="CHEBI:15377"/>
        <dbReference type="ChEBI" id="CHEBI:15378"/>
        <dbReference type="ChEBI" id="CHEBI:30823"/>
        <dbReference type="ChEBI" id="CHEBI:52333"/>
        <dbReference type="ChEBI" id="CHEBI:73990"/>
    </reaction>
    <physiologicalReaction direction="left-to-right" evidence="23">
        <dbReference type="Rhea" id="RHEA:38512"/>
    </physiologicalReaction>
</comment>
<evidence type="ECO:0000256" key="16">
    <source>
        <dbReference type="ARBA" id="ARBA00023136"/>
    </source>
</evidence>
<accession>A0A6H5I445</accession>
<dbReference type="SUPFAM" id="SSF53474">
    <property type="entry name" value="alpha/beta-Hydrolases"/>
    <property type="match status" value="1"/>
</dbReference>
<keyword evidence="18" id="KW-0628">Postsynaptic cell membrane</keyword>
<evidence type="ECO:0000256" key="30">
    <source>
        <dbReference type="ARBA" id="ARBA00071957"/>
    </source>
</evidence>
<dbReference type="PANTHER" id="PTHR45792:SF8">
    <property type="entry name" value="DIACYLGLYCEROL LIPASE-ALPHA"/>
    <property type="match status" value="1"/>
</dbReference>
<evidence type="ECO:0000256" key="14">
    <source>
        <dbReference type="ARBA" id="ARBA00023018"/>
    </source>
</evidence>
<comment type="cofactor">
    <cofactor evidence="1">
        <name>Ca(2+)</name>
        <dbReference type="ChEBI" id="CHEBI:29108"/>
    </cofactor>
</comment>
<evidence type="ECO:0000256" key="12">
    <source>
        <dbReference type="ARBA" id="ARBA00022963"/>
    </source>
</evidence>
<keyword evidence="36" id="KW-1185">Reference proteome</keyword>
<feature type="compositionally biased region" description="Low complexity" evidence="33">
    <location>
        <begin position="469"/>
        <end position="486"/>
    </location>
</feature>
<evidence type="ECO:0000313" key="36">
    <source>
        <dbReference type="Proteomes" id="UP000479190"/>
    </source>
</evidence>
<comment type="catalytic activity">
    <reaction evidence="27">
        <text>1-octadecanoyl-2-(5Z,8Z,11Z,14Z-eicosatetraenoyl)-sn-glycerol + H2O = 2-(5Z,8Z,11Z,14Z-eicosatetraenoyl)-glycerol + octadecanoate + H(+)</text>
        <dbReference type="Rhea" id="RHEA:38507"/>
        <dbReference type="ChEBI" id="CHEBI:15377"/>
        <dbReference type="ChEBI" id="CHEBI:15378"/>
        <dbReference type="ChEBI" id="CHEBI:25629"/>
        <dbReference type="ChEBI" id="CHEBI:52392"/>
        <dbReference type="ChEBI" id="CHEBI:75728"/>
    </reaction>
    <physiologicalReaction direction="left-to-right" evidence="27">
        <dbReference type="Rhea" id="RHEA:38508"/>
    </physiologicalReaction>
</comment>
<evidence type="ECO:0000256" key="20">
    <source>
        <dbReference type="ARBA" id="ARBA00024531"/>
    </source>
</evidence>
<evidence type="ECO:0000256" key="2">
    <source>
        <dbReference type="ARBA" id="ARBA00004332"/>
    </source>
</evidence>
<keyword evidence="10" id="KW-0378">Hydrolase</keyword>
<name>A0A6H5I445_9HYME</name>
<protein>
    <recommendedName>
        <fullName evidence="30">Diacylglycerol lipase-alpha</fullName>
        <ecNumber evidence="21">3.1.1.116</ecNumber>
    </recommendedName>
    <alternativeName>
        <fullName evidence="32">Neural stem cell-derived dendrite regulator</fullName>
    </alternativeName>
    <alternativeName>
        <fullName evidence="31">Sn1-specific diacylglycerol lipase alpha</fullName>
    </alternativeName>
</protein>
<comment type="subunit">
    <text evidence="29">Interacts (via C-terminal) with CAMK2A; leading to the phosphorylation and inhibition of DAGLA enzymatic activity. Interacts (via PPXXF motif) with HOMER1 and HOMER2; this interaction is required for DAGLA membrane localization.</text>
</comment>
<comment type="subcellular location">
    <subcellularLocation>
        <location evidence="2">Cell projection</location>
        <location evidence="2">Dendritic spine membrane</location>
        <topology evidence="2">Multi-pass membrane protein</topology>
    </subcellularLocation>
    <subcellularLocation>
        <location evidence="3">Early endosome membrane</location>
        <topology evidence="3">Multi-pass membrane protein</topology>
    </subcellularLocation>
    <subcellularLocation>
        <location evidence="22">Postsynaptic density membrane</location>
        <topology evidence="22">Multi-pass membrane protein</topology>
    </subcellularLocation>
</comment>
<dbReference type="InterPro" id="IPR052214">
    <property type="entry name" value="DAG_Lipase-Related"/>
</dbReference>
<feature type="domain" description="Fungal lipase-type" evidence="34">
    <location>
        <begin position="684"/>
        <end position="820"/>
    </location>
</feature>
<evidence type="ECO:0000256" key="7">
    <source>
        <dbReference type="ARBA" id="ARBA00022692"/>
    </source>
</evidence>
<dbReference type="GO" id="GO:0046872">
    <property type="term" value="F:metal ion binding"/>
    <property type="evidence" value="ECO:0007669"/>
    <property type="project" value="UniProtKB-KW"/>
</dbReference>
<evidence type="ECO:0000256" key="22">
    <source>
        <dbReference type="ARBA" id="ARBA00037872"/>
    </source>
</evidence>
<keyword evidence="16" id="KW-0472">Membrane</keyword>
<evidence type="ECO:0000256" key="33">
    <source>
        <dbReference type="SAM" id="MobiDB-lite"/>
    </source>
</evidence>
<gene>
    <name evidence="35" type="ORF">TBRA_LOCUS1598</name>
</gene>
<evidence type="ECO:0000256" key="18">
    <source>
        <dbReference type="ARBA" id="ARBA00023257"/>
    </source>
</evidence>
<dbReference type="GO" id="GO:0032591">
    <property type="term" value="C:dendritic spine membrane"/>
    <property type="evidence" value="ECO:0007669"/>
    <property type="project" value="UniProtKB-SubCell"/>
</dbReference>
<evidence type="ECO:0000256" key="10">
    <source>
        <dbReference type="ARBA" id="ARBA00022801"/>
    </source>
</evidence>
<comment type="catalytic activity">
    <reaction evidence="20">
        <text>a 1,2-diacyl-sn-glycerol + H2O = a 2-acylglycerol + a fatty acid + H(+)</text>
        <dbReference type="Rhea" id="RHEA:33275"/>
        <dbReference type="ChEBI" id="CHEBI:15377"/>
        <dbReference type="ChEBI" id="CHEBI:15378"/>
        <dbReference type="ChEBI" id="CHEBI:17389"/>
        <dbReference type="ChEBI" id="CHEBI:17815"/>
        <dbReference type="ChEBI" id="CHEBI:28868"/>
        <dbReference type="EC" id="3.1.1.116"/>
    </reaction>
    <physiologicalReaction direction="left-to-right" evidence="20">
        <dbReference type="Rhea" id="RHEA:33276"/>
    </physiologicalReaction>
</comment>
<keyword evidence="15" id="KW-0443">Lipid metabolism</keyword>
<sequence length="1633" mass="181389">QAAHRQKLHQLQQQQTSIRLPLVWVYGYTRFATLLDLLCNKKLKPVVASHASPRRGLNAPSFASVECTIHNILRASSKENERDRVDMANTSQRVARRLLLCSVLQLARVVLSRERKETSEGGISLCTAAAASRKGSPEVVCCRAHEHRRSSGGRRVPRRGLHDRGAQVYSGSRKCHLFSIASRVLIHKPRLPPRVAIHYTPACRVSKERERERDFLSLAVVPSAYYCTLRTVAMCATAAAAKWPRRGSTLSRRCIIISIDMVQERSRQRVSLIKLDIARMENRRYTMRHSRPKRLRDKKKEEEKDEEEEKEGSHESDGRDRDTGRLRGHIGMGSERPVRPAAVALLHRLSRGVRLLDGHRVLDLRAGHARQHTRHQCPRAHAVSPLRPASFNSGRGCVALRRRHVAREILPGLSPGGSDEERHAGLGGIELDNTGLDTDDGLVRLHGRPLLGENEKVPAQHARGRVARQPHALQAQRQQSQLAPAQGHTRLPGQLEQSLPHVLLLHRQVRQKQARLLSDFFRDLDVVPSDVVAGLVLLRKFQKIERELIVKQRKNDTYEFLSGVPVTPRTKFLSLTEDGDLGHFQSAIHYMHFALAAYGWPLFLVNHSTGLCQLCTRLRCCCLPCTRSSDDAIIVEDNCCQCNYAALRRMVEIGEVDVLYATFHVDVNETPFFVALDYTKKKVVVSIRGTLSMKDVMTDLNAEGEVLPLQPPRDDWYGHKGMVQAAEYIKRKLDEEGIIAKALAKDPERGTPDFGLTLVGHSLGAGTASILAILMRQEYRDLQCFAYAPPGGLLSMPAQEYTQEFITSVVVGKDVIPRIGLRQMESLRADLINAIKRSVDPKWKTITCSVMCCGCGTIPTSAANLEAGGCISEYQRDKDLARSEAVVPTDSTIALTLHRPLYPPGRIIHVVRHHPNKGEQMLRKREPVYQALWARPADFDEVLISPVMIQDHMPDNMLKALNKVSQQCQLQQQQQQPSPLGAAVASPLLHRLSTRSHNTAADYCPLEEELRVIDVDDCVVLSERDVLTITSDYDNDQDNDGRSSPEASLPRNESPSSTTLIVVNAEVHHRNEMQPGSYRSIARSALSSVPCLPLLRLLPSSSSSSSGTPNWRCWTSRLWRRRRSPRVPIAPMKGTTRLQTHKPHIDFTRESTNLTESSRNRCRSRILKNSISFSIAFLILHNAVNVITTLGPAKPQRVVSGRISSSAESCVLHHGHGIGHDFPDIEVEQEMRALLASSSSPVSKPLAMGGTTRRAPPPRLPISTSSAGPTPKRRLCLETSFTSLQSPMTDNYPQIGRELSVDSRGLPWEYVSMAGDILASPIRQDELFKADWTNLGRLAPLATPETLSEGSGSGPPSPLPACHRPMMRRTPKIPGNLSTAADDLKNNLHFAMLTAKNYYLRPGQQQQQPALSVASNSSSNSGQNSEASYEGPKAQGPPPPVPRRRDSVLVSREHRVCTAACCRDDLSDPNSSPHSSRLGNPVHIDFPEEDNDINGSSLDFYEAKVRPSLYIIHFLISSFSSQTFFIIKFRLLFFRAQIKDSSDVLLSVRSSPGCKSLMAPATDAGAEWRRNDKLDASFCGSSSCDASLPLLRGLSPTPHTGSQHATGNSPFFNAKRKKYVYPITLVGHGESSV</sequence>
<dbReference type="PANTHER" id="PTHR45792">
    <property type="entry name" value="DIACYLGLYCEROL LIPASE HOMOLOG-RELATED"/>
    <property type="match status" value="1"/>
</dbReference>
<evidence type="ECO:0000256" key="3">
    <source>
        <dbReference type="ARBA" id="ARBA00004520"/>
    </source>
</evidence>
<dbReference type="GO" id="GO:0098921">
    <property type="term" value="P:retrograde trans-synaptic signaling by endocannabinoid"/>
    <property type="evidence" value="ECO:0007669"/>
    <property type="project" value="UniProtKB-ARBA"/>
</dbReference>
<keyword evidence="7" id="KW-0812">Transmembrane</keyword>
<evidence type="ECO:0000256" key="15">
    <source>
        <dbReference type="ARBA" id="ARBA00023098"/>
    </source>
</evidence>
<feature type="compositionally biased region" description="Low complexity" evidence="33">
    <location>
        <begin position="1410"/>
        <end position="1428"/>
    </location>
</feature>
<dbReference type="EMBL" id="CADCXV010000335">
    <property type="protein sequence ID" value="CAB0029568.1"/>
    <property type="molecule type" value="Genomic_DNA"/>
</dbReference>
<dbReference type="GO" id="GO:0031901">
    <property type="term" value="C:early endosome membrane"/>
    <property type="evidence" value="ECO:0007669"/>
    <property type="project" value="UniProtKB-SubCell"/>
</dbReference>
<feature type="compositionally biased region" description="Basic and acidic residues" evidence="33">
    <location>
        <begin position="311"/>
        <end position="325"/>
    </location>
</feature>